<evidence type="ECO:0000313" key="1">
    <source>
        <dbReference type="EMBL" id="GAI69578.1"/>
    </source>
</evidence>
<gene>
    <name evidence="1" type="ORF">S06H3_66617</name>
</gene>
<sequence length="52" mass="5910">GPVIRYSKTTRTPVQFVTVIYPLEAFVPPIENIREIATAFLKSKEITFLSVK</sequence>
<dbReference type="AlphaFoldDB" id="X1QMW9"/>
<name>X1QMW9_9ZZZZ</name>
<proteinExistence type="predicted"/>
<organism evidence="1">
    <name type="scientific">marine sediment metagenome</name>
    <dbReference type="NCBI Taxonomy" id="412755"/>
    <lineage>
        <taxon>unclassified sequences</taxon>
        <taxon>metagenomes</taxon>
        <taxon>ecological metagenomes</taxon>
    </lineage>
</organism>
<reference evidence="1" key="1">
    <citation type="journal article" date="2014" name="Front. Microbiol.">
        <title>High frequency of phylogenetically diverse reductive dehalogenase-homologous genes in deep subseafloor sedimentary metagenomes.</title>
        <authorList>
            <person name="Kawai M."/>
            <person name="Futagami T."/>
            <person name="Toyoda A."/>
            <person name="Takaki Y."/>
            <person name="Nishi S."/>
            <person name="Hori S."/>
            <person name="Arai W."/>
            <person name="Tsubouchi T."/>
            <person name="Morono Y."/>
            <person name="Uchiyama I."/>
            <person name="Ito T."/>
            <person name="Fujiyama A."/>
            <person name="Inagaki F."/>
            <person name="Takami H."/>
        </authorList>
    </citation>
    <scope>NUCLEOTIDE SEQUENCE</scope>
    <source>
        <strain evidence="1">Expedition CK06-06</strain>
    </source>
</reference>
<accession>X1QMW9</accession>
<feature type="non-terminal residue" evidence="1">
    <location>
        <position position="1"/>
    </location>
</feature>
<comment type="caution">
    <text evidence="1">The sequence shown here is derived from an EMBL/GenBank/DDBJ whole genome shotgun (WGS) entry which is preliminary data.</text>
</comment>
<protein>
    <submittedName>
        <fullName evidence="1">Uncharacterized protein</fullName>
    </submittedName>
</protein>
<feature type="non-terminal residue" evidence="1">
    <location>
        <position position="52"/>
    </location>
</feature>
<dbReference type="EMBL" id="BARV01045511">
    <property type="protein sequence ID" value="GAI69578.1"/>
    <property type="molecule type" value="Genomic_DNA"/>
</dbReference>